<keyword evidence="3" id="KW-1185">Reference proteome</keyword>
<feature type="compositionally biased region" description="Basic and acidic residues" evidence="1">
    <location>
        <begin position="21"/>
        <end position="30"/>
    </location>
</feature>
<evidence type="ECO:0000256" key="1">
    <source>
        <dbReference type="SAM" id="MobiDB-lite"/>
    </source>
</evidence>
<feature type="region of interest" description="Disordered" evidence="1">
    <location>
        <begin position="74"/>
        <end position="101"/>
    </location>
</feature>
<dbReference type="Proteomes" id="UP000735302">
    <property type="component" value="Unassembled WGS sequence"/>
</dbReference>
<organism evidence="2 3">
    <name type="scientific">Plakobranchus ocellatus</name>
    <dbReference type="NCBI Taxonomy" id="259542"/>
    <lineage>
        <taxon>Eukaryota</taxon>
        <taxon>Metazoa</taxon>
        <taxon>Spiralia</taxon>
        <taxon>Lophotrochozoa</taxon>
        <taxon>Mollusca</taxon>
        <taxon>Gastropoda</taxon>
        <taxon>Heterobranchia</taxon>
        <taxon>Euthyneura</taxon>
        <taxon>Panpulmonata</taxon>
        <taxon>Sacoglossa</taxon>
        <taxon>Placobranchoidea</taxon>
        <taxon>Plakobranchidae</taxon>
        <taxon>Plakobranchus</taxon>
    </lineage>
</organism>
<sequence>MICEISVGQRASAVAKQADGLADRKIDSRSTKKRSQMCLSDSSKSRPGRLWRTLNSNLRRKCIRRYQDECDNHGAIKRSPEKATSQNHSGLYSPINFCRKE</sequence>
<evidence type="ECO:0000313" key="2">
    <source>
        <dbReference type="EMBL" id="GFO48317.1"/>
    </source>
</evidence>
<dbReference type="AlphaFoldDB" id="A0AAV4DVJ4"/>
<dbReference type="EMBL" id="BLXT01008385">
    <property type="protein sequence ID" value="GFO48317.1"/>
    <property type="molecule type" value="Genomic_DNA"/>
</dbReference>
<gene>
    <name evidence="2" type="ORF">PoB_007482200</name>
</gene>
<evidence type="ECO:0000313" key="3">
    <source>
        <dbReference type="Proteomes" id="UP000735302"/>
    </source>
</evidence>
<comment type="caution">
    <text evidence="2">The sequence shown here is derived from an EMBL/GenBank/DDBJ whole genome shotgun (WGS) entry which is preliminary data.</text>
</comment>
<reference evidence="2 3" key="1">
    <citation type="journal article" date="2021" name="Elife">
        <title>Chloroplast acquisition without the gene transfer in kleptoplastic sea slugs, Plakobranchus ocellatus.</title>
        <authorList>
            <person name="Maeda T."/>
            <person name="Takahashi S."/>
            <person name="Yoshida T."/>
            <person name="Shimamura S."/>
            <person name="Takaki Y."/>
            <person name="Nagai Y."/>
            <person name="Toyoda A."/>
            <person name="Suzuki Y."/>
            <person name="Arimoto A."/>
            <person name="Ishii H."/>
            <person name="Satoh N."/>
            <person name="Nishiyama T."/>
            <person name="Hasebe M."/>
            <person name="Maruyama T."/>
            <person name="Minagawa J."/>
            <person name="Obokata J."/>
            <person name="Shigenobu S."/>
        </authorList>
    </citation>
    <scope>NUCLEOTIDE SEQUENCE [LARGE SCALE GENOMIC DNA]</scope>
</reference>
<name>A0AAV4DVJ4_9GAST</name>
<proteinExistence type="predicted"/>
<feature type="region of interest" description="Disordered" evidence="1">
    <location>
        <begin position="17"/>
        <end position="50"/>
    </location>
</feature>
<accession>A0AAV4DVJ4</accession>
<protein>
    <submittedName>
        <fullName evidence="2">Uncharacterized protein</fullName>
    </submittedName>
</protein>